<feature type="transmembrane region" description="Helical" evidence="1">
    <location>
        <begin position="12"/>
        <end position="35"/>
    </location>
</feature>
<evidence type="ECO:0000256" key="1">
    <source>
        <dbReference type="SAM" id="Phobius"/>
    </source>
</evidence>
<dbReference type="OrthoDB" id="9760788at2"/>
<name>A0A1H3F057_9PSED</name>
<dbReference type="EMBL" id="FNNU01000006">
    <property type="protein sequence ID" value="SDX83544.1"/>
    <property type="molecule type" value="Genomic_DNA"/>
</dbReference>
<keyword evidence="3" id="KW-1185">Reference proteome</keyword>
<dbReference type="STRING" id="1007099.SAMN05216287_3919"/>
<evidence type="ECO:0000313" key="2">
    <source>
        <dbReference type="EMBL" id="SDX83544.1"/>
    </source>
</evidence>
<keyword evidence="1" id="KW-1133">Transmembrane helix</keyword>
<organism evidence="2 3">
    <name type="scientific">Pseudomonas kuykendallii</name>
    <dbReference type="NCBI Taxonomy" id="1007099"/>
    <lineage>
        <taxon>Bacteria</taxon>
        <taxon>Pseudomonadati</taxon>
        <taxon>Pseudomonadota</taxon>
        <taxon>Gammaproteobacteria</taxon>
        <taxon>Pseudomonadales</taxon>
        <taxon>Pseudomonadaceae</taxon>
        <taxon>Pseudomonas</taxon>
    </lineage>
</organism>
<dbReference type="RefSeq" id="WP_090231313.1">
    <property type="nucleotide sequence ID" value="NZ_FNNU01000006.1"/>
</dbReference>
<dbReference type="InterPro" id="IPR005625">
    <property type="entry name" value="PepSY-ass_TM"/>
</dbReference>
<evidence type="ECO:0000313" key="3">
    <source>
        <dbReference type="Proteomes" id="UP000243778"/>
    </source>
</evidence>
<keyword evidence="1" id="KW-0812">Transmembrane</keyword>
<dbReference type="AlphaFoldDB" id="A0A1H3F057"/>
<reference evidence="3" key="1">
    <citation type="submission" date="2016-10" db="EMBL/GenBank/DDBJ databases">
        <authorList>
            <person name="Varghese N."/>
            <person name="Submissions S."/>
        </authorList>
    </citation>
    <scope>NUCLEOTIDE SEQUENCE [LARGE SCALE GENOMIC DNA]</scope>
    <source>
        <strain evidence="3">NRRL B-59562</strain>
    </source>
</reference>
<keyword evidence="1" id="KW-0472">Membrane</keyword>
<feature type="transmembrane region" description="Helical" evidence="1">
    <location>
        <begin position="204"/>
        <end position="227"/>
    </location>
</feature>
<feature type="transmembrane region" description="Helical" evidence="1">
    <location>
        <begin position="248"/>
        <end position="268"/>
    </location>
</feature>
<sequence>MKRYFYLWHRWLGIGLCLLMALWFVSGMVMLYVGYPKLTPAEHLTHLPELPARDCCIDLAQVFAASGRDDAPQSLRLSSAEGRPRYLLGYADGSGVTLDALDGRRIEAVDEAGALASARQFDPRATAHYLGLVDEDAWTHSRALDGDRPLHRVQLDDAEGRQLYISSHSGAVVRDATRTERAWNWIGAWLHWLYPLRGPWWSNLVIYSALAATAMALLGQVVGVLRWRFSRPYRSGSRSPYRGGFARWHHVGGLLFGGVVIAWIFSGLTSMRPWHLLDSQSTLTASAYQGGALRAESFPLPVREALARFRQAGLHPRELEWRMVGGEGVLQALEGNGNSRVLAMDDANEPLRRLPESTLRRAVQAMAAGTAFEVEELTAYDFYYFARAEQSMNGGLQRPLPVLRARIDDAAGTWLHIDPRSGALLEQLDERRRLARWLFNLLHSWDWQPLLQRPLLRDLLMLAFSLGGLVVSVSGVVLGWRRLRRAR</sequence>
<gene>
    <name evidence="2" type="ORF">SAMN05216287_3919</name>
</gene>
<accession>A0A1H3F057</accession>
<feature type="transmembrane region" description="Helical" evidence="1">
    <location>
        <begin position="459"/>
        <end position="480"/>
    </location>
</feature>
<proteinExistence type="predicted"/>
<protein>
    <submittedName>
        <fullName evidence="2">PepSY-associated TM region</fullName>
    </submittedName>
</protein>
<dbReference type="PANTHER" id="PTHR34219:SF6">
    <property type="entry name" value="BLR3280 PROTEIN"/>
    <property type="match status" value="1"/>
</dbReference>
<dbReference type="Pfam" id="PF03929">
    <property type="entry name" value="PepSY_TM"/>
    <property type="match status" value="1"/>
</dbReference>
<dbReference type="Proteomes" id="UP000243778">
    <property type="component" value="Unassembled WGS sequence"/>
</dbReference>
<dbReference type="PANTHER" id="PTHR34219">
    <property type="entry name" value="IRON-REGULATED INNER MEMBRANE PROTEIN-RELATED"/>
    <property type="match status" value="1"/>
</dbReference>